<proteinExistence type="predicted"/>
<dbReference type="PROSITE" id="PS50234">
    <property type="entry name" value="VWFA"/>
    <property type="match status" value="1"/>
</dbReference>
<dbReference type="InterPro" id="IPR036465">
    <property type="entry name" value="vWFA_dom_sf"/>
</dbReference>
<accession>A0A2M8J3H8</accession>
<dbReference type="GO" id="GO:0005576">
    <property type="term" value="C:extracellular region"/>
    <property type="evidence" value="ECO:0007669"/>
    <property type="project" value="UniProtKB-SubCell"/>
</dbReference>
<reference evidence="4 5" key="1">
    <citation type="journal article" date="2018" name="Int. J. Syst. Evol. Microbiol.">
        <title>Pseudooceanicola lipolyticus sp. nov., a marine alphaproteobacterium, reclassification of Oceanicola flagellatus as Pseudooceanicola flagellatus comb. nov. and emended description of the genus Pseudooceanicola.</title>
        <authorList>
            <person name="Huang M.-M."/>
            <person name="Guo L.-L."/>
            <person name="Wu Y.-H."/>
            <person name="Lai Q.-L."/>
            <person name="Shao Z.-Z."/>
            <person name="Wang C.-S."/>
            <person name="Wu M."/>
            <person name="Xu X.-W."/>
        </authorList>
    </citation>
    <scope>NUCLEOTIDE SEQUENCE [LARGE SCALE GENOMIC DNA]</scope>
    <source>
        <strain evidence="4 5">157</strain>
    </source>
</reference>
<dbReference type="InterPro" id="IPR002035">
    <property type="entry name" value="VWF_A"/>
</dbReference>
<evidence type="ECO:0000313" key="4">
    <source>
        <dbReference type="EMBL" id="PJE37323.1"/>
    </source>
</evidence>
<dbReference type="InterPro" id="IPR018511">
    <property type="entry name" value="Hemolysin-typ_Ca-bd_CS"/>
</dbReference>
<dbReference type="Pfam" id="PF13519">
    <property type="entry name" value="VWA_2"/>
    <property type="match status" value="1"/>
</dbReference>
<dbReference type="Proteomes" id="UP000231553">
    <property type="component" value="Unassembled WGS sequence"/>
</dbReference>
<comment type="caution">
    <text evidence="4">The sequence shown here is derived from an EMBL/GenBank/DDBJ whole genome shotgun (WGS) entry which is preliminary data.</text>
</comment>
<protein>
    <recommendedName>
        <fullName evidence="3">VWFA domain-containing protein</fullName>
    </recommendedName>
</protein>
<keyword evidence="2" id="KW-0964">Secreted</keyword>
<dbReference type="InterPro" id="IPR001343">
    <property type="entry name" value="Hemolysn_Ca-bd"/>
</dbReference>
<evidence type="ECO:0000313" key="5">
    <source>
        <dbReference type="Proteomes" id="UP000231553"/>
    </source>
</evidence>
<dbReference type="PANTHER" id="PTHR38340:SF1">
    <property type="entry name" value="S-LAYER PROTEIN"/>
    <property type="match status" value="1"/>
</dbReference>
<dbReference type="InterPro" id="IPR011049">
    <property type="entry name" value="Serralysin-like_metalloprot_C"/>
</dbReference>
<dbReference type="SMART" id="SM00327">
    <property type="entry name" value="VWA"/>
    <property type="match status" value="1"/>
</dbReference>
<dbReference type="GO" id="GO:0005509">
    <property type="term" value="F:calcium ion binding"/>
    <property type="evidence" value="ECO:0007669"/>
    <property type="project" value="InterPro"/>
</dbReference>
<comment type="subcellular location">
    <subcellularLocation>
        <location evidence="1">Secreted</location>
    </subcellularLocation>
</comment>
<dbReference type="PANTHER" id="PTHR38340">
    <property type="entry name" value="S-LAYER PROTEIN"/>
    <property type="match status" value="1"/>
</dbReference>
<dbReference type="Gene3D" id="3.40.50.410">
    <property type="entry name" value="von Willebrand factor, type A domain"/>
    <property type="match status" value="1"/>
</dbReference>
<dbReference type="Gene3D" id="2.150.10.10">
    <property type="entry name" value="Serralysin-like metalloprotease, C-terminal"/>
    <property type="match status" value="2"/>
</dbReference>
<dbReference type="PROSITE" id="PS00330">
    <property type="entry name" value="HEMOLYSIN_CALCIUM"/>
    <property type="match status" value="5"/>
</dbReference>
<dbReference type="AlphaFoldDB" id="A0A2M8J3H8"/>
<evidence type="ECO:0000259" key="3">
    <source>
        <dbReference type="PROSITE" id="PS50234"/>
    </source>
</evidence>
<dbReference type="CDD" id="cd00198">
    <property type="entry name" value="vWFA"/>
    <property type="match status" value="1"/>
</dbReference>
<evidence type="ECO:0000256" key="2">
    <source>
        <dbReference type="ARBA" id="ARBA00022525"/>
    </source>
</evidence>
<name>A0A2M8J3H8_9RHOB</name>
<dbReference type="SUPFAM" id="SSF51120">
    <property type="entry name" value="beta-Roll"/>
    <property type="match status" value="3"/>
</dbReference>
<dbReference type="SUPFAM" id="SSF53300">
    <property type="entry name" value="vWA-like"/>
    <property type="match status" value="1"/>
</dbReference>
<keyword evidence="5" id="KW-1185">Reference proteome</keyword>
<sequence>MDFYGLSASYYLIAEGANTFRTLPYVNYSGIYMERQVKVSQTDGYARFFDTITNASDSTVTYTYQLRTDFGADGNIATQTSSGDSAVTSSDTWVAVYDSTDATTPAGVLVSNKKDLAGAELTLSYDDLTYEYDVTLAPGESVSFLSFASQADSANTLASTFNSLKKLPLGTLDGLTADQLASVVNWKLPNMELDLEGTPEDDDLYGASANDILRGLDGDDLLVSGAGNDTIRGGFGADVAFGGAGNDLIYGDGTVLPVTTSSIETLATGEQIAVSLTADDAAGGKKTKISGFVSRQEVVSDNVDLVFAIDVSGSTGSGFSGSVNVGDRNGDGSSNTVLDAEIASFEALHASIINDANLPDAAITIVPFESDSTISQTFTATQDSNGDGVADVLEYVRGLNELGGTDFESALQSSLSYFQSSSAGQKVLYFLSDGGNNAGGPLSDEVTALLNLGVQIQSFGVGANASEADLDIVDDNINNNSTTIVLDPSSLSDELLDPGISATDLASLTIYLNDVAVASIDPQDLVITPFGLRYYEFELTGMKSKADDKVEVRAVASDGSSTVISTSQIIENLNGKDTGDKLHGGAGDDTLFGGAGNDILMGGAGADRLSGGVGTDLASYADADTGVAADLSGKNAAHGDAVGDSYSLIEGLIGSSYGDELTGNGKANTLRGLGGNDTLAGLGGKDLLIGNRGADTLLGGGGKDTLRGEKGNDTLTGGGGTDKFVFGLGDGRDVITDFRLKGKAEKIDIREFDVDSFADLKDLMSTKKGDTIINFGEGDRLTIEDVTAGQFLANDFIL</sequence>
<dbReference type="Pfam" id="PF00353">
    <property type="entry name" value="HemolysinCabind"/>
    <property type="match status" value="4"/>
</dbReference>
<evidence type="ECO:0000256" key="1">
    <source>
        <dbReference type="ARBA" id="ARBA00004613"/>
    </source>
</evidence>
<dbReference type="PRINTS" id="PR00313">
    <property type="entry name" value="CABNDNGRPT"/>
</dbReference>
<dbReference type="EMBL" id="PGTB01000017">
    <property type="protein sequence ID" value="PJE37323.1"/>
    <property type="molecule type" value="Genomic_DNA"/>
</dbReference>
<organism evidence="4 5">
    <name type="scientific">Pseudooceanicola lipolyticus</name>
    <dbReference type="NCBI Taxonomy" id="2029104"/>
    <lineage>
        <taxon>Bacteria</taxon>
        <taxon>Pseudomonadati</taxon>
        <taxon>Pseudomonadota</taxon>
        <taxon>Alphaproteobacteria</taxon>
        <taxon>Rhodobacterales</taxon>
        <taxon>Paracoccaceae</taxon>
        <taxon>Pseudooceanicola</taxon>
    </lineage>
</organism>
<gene>
    <name evidence="4" type="ORF">CVM52_07570</name>
</gene>
<feature type="domain" description="VWFA" evidence="3">
    <location>
        <begin position="304"/>
        <end position="499"/>
    </location>
</feature>
<dbReference type="InterPro" id="IPR050557">
    <property type="entry name" value="RTX_toxin/Mannuronan_C5-epim"/>
</dbReference>